<proteinExistence type="predicted"/>
<dbReference type="Pfam" id="PF00903">
    <property type="entry name" value="Glyoxalase"/>
    <property type="match status" value="1"/>
</dbReference>
<dbReference type="EMBL" id="BSFF01000002">
    <property type="protein sequence ID" value="GLK55452.1"/>
    <property type="molecule type" value="Genomic_DNA"/>
</dbReference>
<dbReference type="PANTHER" id="PTHR33990">
    <property type="entry name" value="PROTEIN YJDN-RELATED"/>
    <property type="match status" value="1"/>
</dbReference>
<comment type="caution">
    <text evidence="2">The sequence shown here is derived from an EMBL/GenBank/DDBJ whole genome shotgun (WGS) entry which is preliminary data.</text>
</comment>
<dbReference type="Proteomes" id="UP001143400">
    <property type="component" value="Unassembled WGS sequence"/>
</dbReference>
<feature type="domain" description="Glyoxalase/fosfomycin resistance/dioxygenase" evidence="1">
    <location>
        <begin position="4"/>
        <end position="131"/>
    </location>
</feature>
<name>A0A9W6MRP3_9HYPH</name>
<dbReference type="RefSeq" id="WP_204948615.1">
    <property type="nucleotide sequence ID" value="NZ_BSFF01000002.1"/>
</dbReference>
<dbReference type="EMBL" id="JAFBCY010000001">
    <property type="protein sequence ID" value="MBM7850160.1"/>
    <property type="molecule type" value="Genomic_DNA"/>
</dbReference>
<evidence type="ECO:0000313" key="5">
    <source>
        <dbReference type="Proteomes" id="UP001143400"/>
    </source>
</evidence>
<dbReference type="PANTHER" id="PTHR33990:SF1">
    <property type="entry name" value="PROTEIN YJDN"/>
    <property type="match status" value="1"/>
</dbReference>
<sequence>MHIQPYLFYEGRCEEAMTCYEEALGAERVALMRFSDSPEPLPPGAIPAGAEANVMHACLRIGDSVVMMSDGYCAKAARFEGVALSLTVPTPADAERRFAALSAGGEVRTPLGPTFFSPAFGMVADRFGVAWIINAQPEG</sequence>
<organism evidence="2 5">
    <name type="scientific">Methylopila capsulata</name>
    <dbReference type="NCBI Taxonomy" id="61654"/>
    <lineage>
        <taxon>Bacteria</taxon>
        <taxon>Pseudomonadati</taxon>
        <taxon>Pseudomonadota</taxon>
        <taxon>Alphaproteobacteria</taxon>
        <taxon>Hyphomicrobiales</taxon>
        <taxon>Methylopilaceae</taxon>
        <taxon>Methylopila</taxon>
    </lineage>
</organism>
<evidence type="ECO:0000313" key="3">
    <source>
        <dbReference type="EMBL" id="MBM7850160.1"/>
    </source>
</evidence>
<dbReference type="InterPro" id="IPR029068">
    <property type="entry name" value="Glyas_Bleomycin-R_OHBP_Dase"/>
</dbReference>
<dbReference type="Gene3D" id="3.10.180.10">
    <property type="entry name" value="2,3-Dihydroxybiphenyl 1,2-Dioxygenase, domain 1"/>
    <property type="match status" value="1"/>
</dbReference>
<reference evidence="3 4" key="2">
    <citation type="submission" date="2021-01" db="EMBL/GenBank/DDBJ databases">
        <title>Genomic Encyclopedia of Type Strains, Phase IV (KMG-IV): sequencing the most valuable type-strain genomes for metagenomic binning, comparative biology and taxonomic classification.</title>
        <authorList>
            <person name="Goeker M."/>
        </authorList>
    </citation>
    <scope>NUCLEOTIDE SEQUENCE [LARGE SCALE GENOMIC DNA]</scope>
    <source>
        <strain evidence="3 4">DSM 6130</strain>
    </source>
</reference>
<dbReference type="InterPro" id="IPR004360">
    <property type="entry name" value="Glyas_Fos-R_dOase_dom"/>
</dbReference>
<dbReference type="AlphaFoldDB" id="A0A9W6MRP3"/>
<gene>
    <name evidence="2" type="ORF">GCM10008170_14710</name>
    <name evidence="3" type="ORF">JOD31_000372</name>
</gene>
<evidence type="ECO:0000313" key="2">
    <source>
        <dbReference type="EMBL" id="GLK55452.1"/>
    </source>
</evidence>
<dbReference type="InterPro" id="IPR028973">
    <property type="entry name" value="PhnB-like"/>
</dbReference>
<evidence type="ECO:0000313" key="4">
    <source>
        <dbReference type="Proteomes" id="UP000758856"/>
    </source>
</evidence>
<accession>A0A9W6MRP3</accession>
<dbReference type="SUPFAM" id="SSF54593">
    <property type="entry name" value="Glyoxalase/Bleomycin resistance protein/Dihydroxybiphenyl dioxygenase"/>
    <property type="match status" value="1"/>
</dbReference>
<reference evidence="2" key="1">
    <citation type="journal article" date="2014" name="Int. J. Syst. Evol. Microbiol.">
        <title>Complete genome sequence of Corynebacterium casei LMG S-19264T (=DSM 44701T), isolated from a smear-ripened cheese.</title>
        <authorList>
            <consortium name="US DOE Joint Genome Institute (JGI-PGF)"/>
            <person name="Walter F."/>
            <person name="Albersmeier A."/>
            <person name="Kalinowski J."/>
            <person name="Ruckert C."/>
        </authorList>
    </citation>
    <scope>NUCLEOTIDE SEQUENCE</scope>
    <source>
        <strain evidence="2">VKM B-1606</strain>
    </source>
</reference>
<keyword evidence="4" id="KW-1185">Reference proteome</keyword>
<protein>
    <submittedName>
        <fullName evidence="3">PhnB protein</fullName>
    </submittedName>
    <submittedName>
        <fullName evidence="2">VOC family protein</fullName>
    </submittedName>
</protein>
<evidence type="ECO:0000259" key="1">
    <source>
        <dbReference type="Pfam" id="PF00903"/>
    </source>
</evidence>
<dbReference type="Proteomes" id="UP000758856">
    <property type="component" value="Unassembled WGS sequence"/>
</dbReference>
<dbReference type="CDD" id="cd06588">
    <property type="entry name" value="PhnB_like"/>
    <property type="match status" value="1"/>
</dbReference>
<reference evidence="2" key="3">
    <citation type="submission" date="2023-01" db="EMBL/GenBank/DDBJ databases">
        <authorList>
            <person name="Sun Q."/>
            <person name="Evtushenko L."/>
        </authorList>
    </citation>
    <scope>NUCLEOTIDE SEQUENCE</scope>
    <source>
        <strain evidence="2">VKM B-1606</strain>
    </source>
</reference>